<comment type="caution">
    <text evidence="1">The sequence shown here is derived from an EMBL/GenBank/DDBJ whole genome shotgun (WGS) entry which is preliminary data.</text>
</comment>
<gene>
    <name evidence="1" type="ORF">P5673_018156</name>
</gene>
<organism evidence="1 2">
    <name type="scientific">Acropora cervicornis</name>
    <name type="common">Staghorn coral</name>
    <dbReference type="NCBI Taxonomy" id="6130"/>
    <lineage>
        <taxon>Eukaryota</taxon>
        <taxon>Metazoa</taxon>
        <taxon>Cnidaria</taxon>
        <taxon>Anthozoa</taxon>
        <taxon>Hexacorallia</taxon>
        <taxon>Scleractinia</taxon>
        <taxon>Astrocoeniina</taxon>
        <taxon>Acroporidae</taxon>
        <taxon>Acropora</taxon>
    </lineage>
</organism>
<reference evidence="1" key="1">
    <citation type="journal article" date="2023" name="G3 (Bethesda)">
        <title>Whole genome assembly and annotation of the endangered Caribbean coral Acropora cervicornis.</title>
        <authorList>
            <person name="Selwyn J.D."/>
            <person name="Vollmer S.V."/>
        </authorList>
    </citation>
    <scope>NUCLEOTIDE SEQUENCE</scope>
    <source>
        <strain evidence="1">K2</strain>
    </source>
</reference>
<proteinExistence type="predicted"/>
<dbReference type="Proteomes" id="UP001249851">
    <property type="component" value="Unassembled WGS sequence"/>
</dbReference>
<dbReference type="EMBL" id="JARQWQ010000040">
    <property type="protein sequence ID" value="KAK2559510.1"/>
    <property type="molecule type" value="Genomic_DNA"/>
</dbReference>
<dbReference type="AlphaFoldDB" id="A0AAD9QEN6"/>
<evidence type="ECO:0000313" key="2">
    <source>
        <dbReference type="Proteomes" id="UP001249851"/>
    </source>
</evidence>
<sequence>MKFMTVDHKHHDQKHELTAFLNSQGTLRSGLIYGPVRVQQTAIKTIQANCKQMMQMKVKEAIQYPIASRLDDFHNIYMYTIKTPTDLKLS</sequence>
<evidence type="ECO:0000313" key="1">
    <source>
        <dbReference type="EMBL" id="KAK2559510.1"/>
    </source>
</evidence>
<accession>A0AAD9QEN6</accession>
<reference evidence="1" key="2">
    <citation type="journal article" date="2023" name="Science">
        <title>Genomic signatures of disease resistance in endangered staghorn corals.</title>
        <authorList>
            <person name="Vollmer S.V."/>
            <person name="Selwyn J.D."/>
            <person name="Despard B.A."/>
            <person name="Roesel C.L."/>
        </authorList>
    </citation>
    <scope>NUCLEOTIDE SEQUENCE</scope>
    <source>
        <strain evidence="1">K2</strain>
    </source>
</reference>
<name>A0AAD9QEN6_ACRCE</name>
<protein>
    <submittedName>
        <fullName evidence="1">Uncharacterized protein</fullName>
    </submittedName>
</protein>
<keyword evidence="2" id="KW-1185">Reference proteome</keyword>